<dbReference type="InterPro" id="IPR013785">
    <property type="entry name" value="Aldolase_TIM"/>
</dbReference>
<evidence type="ECO:0000313" key="8">
    <source>
        <dbReference type="Proteomes" id="UP000703674"/>
    </source>
</evidence>
<organism evidence="7 8">
    <name type="scientific">Salinimicrobium oceani</name>
    <dbReference type="NCBI Taxonomy" id="2722702"/>
    <lineage>
        <taxon>Bacteria</taxon>
        <taxon>Pseudomonadati</taxon>
        <taxon>Bacteroidota</taxon>
        <taxon>Flavobacteriia</taxon>
        <taxon>Flavobacteriales</taxon>
        <taxon>Flavobacteriaceae</taxon>
        <taxon>Salinimicrobium</taxon>
    </lineage>
</organism>
<dbReference type="GO" id="GO:0003959">
    <property type="term" value="F:NADPH dehydrogenase activity"/>
    <property type="evidence" value="ECO:0007669"/>
    <property type="project" value="UniProtKB-EC"/>
</dbReference>
<feature type="domain" description="NADH:flavin oxidoreductase/NADH oxidase N-terminal" evidence="6">
    <location>
        <begin position="8"/>
        <end position="343"/>
    </location>
</feature>
<comment type="caution">
    <text evidence="7">The sequence shown here is derived from an EMBL/GenBank/DDBJ whole genome shotgun (WGS) entry which is preliminary data.</text>
</comment>
<dbReference type="Gene3D" id="3.20.20.70">
    <property type="entry name" value="Aldolase class I"/>
    <property type="match status" value="1"/>
</dbReference>
<dbReference type="CDD" id="cd02932">
    <property type="entry name" value="OYE_YqiM_FMN"/>
    <property type="match status" value="1"/>
</dbReference>
<dbReference type="Proteomes" id="UP000703674">
    <property type="component" value="Unassembled WGS sequence"/>
</dbReference>
<dbReference type="Pfam" id="PF00724">
    <property type="entry name" value="Oxidored_FMN"/>
    <property type="match status" value="1"/>
</dbReference>
<reference evidence="7 8" key="1">
    <citation type="submission" date="2020-03" db="EMBL/GenBank/DDBJ databases">
        <title>Salinimicrobium sp. nov, isolated from SCS.</title>
        <authorList>
            <person name="Cao W.R."/>
        </authorList>
    </citation>
    <scope>NUCLEOTIDE SEQUENCE [LARGE SCALE GENOMIC DNA]</scope>
    <source>
        <strain evidence="8">J15B91</strain>
    </source>
</reference>
<keyword evidence="4" id="KW-0521">NADP</keyword>
<evidence type="ECO:0000256" key="3">
    <source>
        <dbReference type="ARBA" id="ARBA00022643"/>
    </source>
</evidence>
<sequence length="360" mass="40049">MTENSNRLFRPLKIRSIELKNRIGVSPMCMYSSEDGFANNWHLVHLGTRAVGGAGLIISEATAVSPEGRISPGDLGIWKDEHVEKLKEITAFLEEQGSVPGIQLAHAGRKASTLRPWEGGAVVNENEGGWQPVAPSAISFYEDHTAPLSLDDIGIKKVISDFRKAAKRAKRAGFKVVEIHAAHGYLLHEFLSPLSNKRKDSYGGSFENRSRLLLEVVNAVREEWPEELPLFVRISATDWAEGGWNLEEAVELSKLLLKNEVDLIDCSSGGLVPKVNIPVQKKYQVPFSEEIKRKSGIMTAAVGLITTAKEAEEVLEQEQADLIFLGRELLRNPYFPFQAAQELGAEVSWPKQYLRSRPRE</sequence>
<evidence type="ECO:0000313" key="7">
    <source>
        <dbReference type="EMBL" id="NJW51372.1"/>
    </source>
</evidence>
<gene>
    <name evidence="7" type="primary">namA</name>
    <name evidence="7" type="ORF">HC175_00395</name>
</gene>
<protein>
    <submittedName>
        <fullName evidence="7">NADPH dehydrogenase NamA</fullName>
        <ecNumber evidence="7">1.6.99.1</ecNumber>
    </submittedName>
</protein>
<evidence type="ECO:0000256" key="5">
    <source>
        <dbReference type="ARBA" id="ARBA00023002"/>
    </source>
</evidence>
<evidence type="ECO:0000256" key="2">
    <source>
        <dbReference type="ARBA" id="ARBA00022630"/>
    </source>
</evidence>
<keyword evidence="5 7" id="KW-0560">Oxidoreductase</keyword>
<dbReference type="InterPro" id="IPR044152">
    <property type="entry name" value="YqjM-like"/>
</dbReference>
<dbReference type="InterPro" id="IPR001155">
    <property type="entry name" value="OxRdtase_FMN_N"/>
</dbReference>
<evidence type="ECO:0000256" key="4">
    <source>
        <dbReference type="ARBA" id="ARBA00022857"/>
    </source>
</evidence>
<dbReference type="EMBL" id="JAAVJR010000001">
    <property type="protein sequence ID" value="NJW51372.1"/>
    <property type="molecule type" value="Genomic_DNA"/>
</dbReference>
<keyword evidence="3" id="KW-0288">FMN</keyword>
<evidence type="ECO:0000256" key="1">
    <source>
        <dbReference type="ARBA" id="ARBA00001917"/>
    </source>
</evidence>
<dbReference type="NCBIfam" id="NF010047">
    <property type="entry name" value="PRK13523.1"/>
    <property type="match status" value="1"/>
</dbReference>
<comment type="cofactor">
    <cofactor evidence="1">
        <name>FMN</name>
        <dbReference type="ChEBI" id="CHEBI:58210"/>
    </cofactor>
</comment>
<dbReference type="PANTHER" id="PTHR43303">
    <property type="entry name" value="NADPH DEHYDROGENASE C23G7.10C-RELATED"/>
    <property type="match status" value="1"/>
</dbReference>
<evidence type="ECO:0000259" key="6">
    <source>
        <dbReference type="Pfam" id="PF00724"/>
    </source>
</evidence>
<dbReference type="PANTHER" id="PTHR43303:SF4">
    <property type="entry name" value="NADPH DEHYDROGENASE C23G7.10C-RELATED"/>
    <property type="match status" value="1"/>
</dbReference>
<keyword evidence="2" id="KW-0285">Flavoprotein</keyword>
<dbReference type="RefSeq" id="WP_168136544.1">
    <property type="nucleotide sequence ID" value="NZ_JAAVJR010000001.1"/>
</dbReference>
<name>A0ABX1CSU9_9FLAO</name>
<dbReference type="SUPFAM" id="SSF51395">
    <property type="entry name" value="FMN-linked oxidoreductases"/>
    <property type="match status" value="1"/>
</dbReference>
<proteinExistence type="predicted"/>
<accession>A0ABX1CSU9</accession>
<keyword evidence="8" id="KW-1185">Reference proteome</keyword>
<dbReference type="EC" id="1.6.99.1" evidence="7"/>